<protein>
    <submittedName>
        <fullName evidence="2">Uncharacterized protein</fullName>
    </submittedName>
</protein>
<sequence>MQDTLNRILGAIEDTKLTLIQEIRKVSAELSHLRMDHHRVKDTETALEELQPAHQALRSQVTQLTERILKLDYRTKDAEGRSQRNNVRLVGMPEGVEGPISSPGS</sequence>
<evidence type="ECO:0000313" key="2">
    <source>
        <dbReference type="EMBL" id="KAJ1184282.1"/>
    </source>
</evidence>
<organism evidence="2 3">
    <name type="scientific">Pleurodeles waltl</name>
    <name type="common">Iberian ribbed newt</name>
    <dbReference type="NCBI Taxonomy" id="8319"/>
    <lineage>
        <taxon>Eukaryota</taxon>
        <taxon>Metazoa</taxon>
        <taxon>Chordata</taxon>
        <taxon>Craniata</taxon>
        <taxon>Vertebrata</taxon>
        <taxon>Euteleostomi</taxon>
        <taxon>Amphibia</taxon>
        <taxon>Batrachia</taxon>
        <taxon>Caudata</taxon>
        <taxon>Salamandroidea</taxon>
        <taxon>Salamandridae</taxon>
        <taxon>Pleurodelinae</taxon>
        <taxon>Pleurodeles</taxon>
    </lineage>
</organism>
<reference evidence="2" key="1">
    <citation type="journal article" date="2022" name="bioRxiv">
        <title>Sequencing and chromosome-scale assembly of the giantPleurodeles waltlgenome.</title>
        <authorList>
            <person name="Brown T."/>
            <person name="Elewa A."/>
            <person name="Iarovenko S."/>
            <person name="Subramanian E."/>
            <person name="Araus A.J."/>
            <person name="Petzold A."/>
            <person name="Susuki M."/>
            <person name="Suzuki K.-i.T."/>
            <person name="Hayashi T."/>
            <person name="Toyoda A."/>
            <person name="Oliveira C."/>
            <person name="Osipova E."/>
            <person name="Leigh N.D."/>
            <person name="Simon A."/>
            <person name="Yun M.H."/>
        </authorList>
    </citation>
    <scope>NUCLEOTIDE SEQUENCE</scope>
    <source>
        <strain evidence="2">20211129_DDA</strain>
        <tissue evidence="2">Liver</tissue>
    </source>
</reference>
<feature type="region of interest" description="Disordered" evidence="1">
    <location>
        <begin position="77"/>
        <end position="105"/>
    </location>
</feature>
<evidence type="ECO:0000256" key="1">
    <source>
        <dbReference type="SAM" id="MobiDB-lite"/>
    </source>
</evidence>
<evidence type="ECO:0000313" key="3">
    <source>
        <dbReference type="Proteomes" id="UP001066276"/>
    </source>
</evidence>
<gene>
    <name evidence="2" type="ORF">NDU88_001090</name>
</gene>
<proteinExistence type="predicted"/>
<dbReference type="AlphaFoldDB" id="A0AAV7U5J5"/>
<dbReference type="Proteomes" id="UP001066276">
    <property type="component" value="Chromosome 3_1"/>
</dbReference>
<dbReference type="EMBL" id="JANPWB010000005">
    <property type="protein sequence ID" value="KAJ1184282.1"/>
    <property type="molecule type" value="Genomic_DNA"/>
</dbReference>
<comment type="caution">
    <text evidence="2">The sequence shown here is derived from an EMBL/GenBank/DDBJ whole genome shotgun (WGS) entry which is preliminary data.</text>
</comment>
<name>A0AAV7U5J5_PLEWA</name>
<keyword evidence="3" id="KW-1185">Reference proteome</keyword>
<accession>A0AAV7U5J5</accession>